<keyword evidence="5" id="KW-0560">Oxidoreductase</keyword>
<dbReference type="InterPro" id="IPR013786">
    <property type="entry name" value="AcylCoA_DH/ox_N"/>
</dbReference>
<dbReference type="Pfam" id="PF02771">
    <property type="entry name" value="Acyl-CoA_dh_N"/>
    <property type="match status" value="1"/>
</dbReference>
<keyword evidence="3" id="KW-0285">Flavoprotein</keyword>
<evidence type="ECO:0000256" key="4">
    <source>
        <dbReference type="ARBA" id="ARBA00022827"/>
    </source>
</evidence>
<gene>
    <name evidence="8" type="ORF">SRL2020028_43510</name>
</gene>
<comment type="caution">
    <text evidence="8">The sequence shown here is derived from an EMBL/GenBank/DDBJ whole genome shotgun (WGS) entry which is preliminary data.</text>
</comment>
<dbReference type="Gene3D" id="1.10.540.10">
    <property type="entry name" value="Acyl-CoA dehydrogenase/oxidase, N-terminal domain"/>
    <property type="match status" value="1"/>
</dbReference>
<evidence type="ECO:0000256" key="2">
    <source>
        <dbReference type="ARBA" id="ARBA00009347"/>
    </source>
</evidence>
<dbReference type="SUPFAM" id="SSF56645">
    <property type="entry name" value="Acyl-CoA dehydrogenase NM domain-like"/>
    <property type="match status" value="1"/>
</dbReference>
<accession>A0AA37PWF8</accession>
<evidence type="ECO:0000256" key="5">
    <source>
        <dbReference type="ARBA" id="ARBA00023002"/>
    </source>
</evidence>
<reference evidence="8" key="1">
    <citation type="submission" date="2022-07" db="EMBL/GenBank/DDBJ databases">
        <title>Mycobacterium kiyosense sp. nov., scotochromogenic slow-glowing species isolated from respiratory specimens.</title>
        <authorList>
            <person name="Fukano H."/>
            <person name="Kazumi Y."/>
            <person name="Sakagami N."/>
            <person name="Ato M."/>
            <person name="Mitarai S."/>
            <person name="Hoshino Y."/>
        </authorList>
    </citation>
    <scope>NUCLEOTIDE SEQUENCE</scope>
    <source>
        <strain evidence="8">SRL2020-028</strain>
    </source>
</reference>
<dbReference type="InterPro" id="IPR009075">
    <property type="entry name" value="AcylCo_DH/oxidase_C"/>
</dbReference>
<feature type="domain" description="Acyl-CoA dehydrogenase/oxidase C-terminal" evidence="6">
    <location>
        <begin position="220"/>
        <end position="355"/>
    </location>
</feature>
<comment type="cofactor">
    <cofactor evidence="1">
        <name>FAD</name>
        <dbReference type="ChEBI" id="CHEBI:57692"/>
    </cofactor>
</comment>
<dbReference type="EMBL" id="BRXE01000072">
    <property type="protein sequence ID" value="GLB85095.1"/>
    <property type="molecule type" value="Genomic_DNA"/>
</dbReference>
<dbReference type="InterPro" id="IPR009100">
    <property type="entry name" value="AcylCoA_DH/oxidase_NM_dom_sf"/>
</dbReference>
<sequence>MRWELSEEQTLFTTSLREWLGERAGSATVRGWLDAGDLSSFERLFVDEGWAGVGFAEEVGGQGGGLLELALTARELGRAAAPSSAWLQSAIVAPALAGEPAIMRETWDPGSDSGDFVALAVRADRIPAAVPSVYSSAGRLQGRIPSVLGVARSRRLLVPVPDGDAVSLWLVDTAEAGVGIQPRSLLDRSRDVGDVVLDDVTARRLEIDAAVALGEIATRAAVLVAADALGAAERMLELAVDYSKQRKQFGQPIGAFQAVKHAAAQMLVTVESAMSIVCYAAQSAEEGLPERATHAAVAKAQVTRGSAELADSALTLHGAIGYTWEHDLQLFYKRAKLDRVLFGTPAAWNERIAAALPLLPAIA</sequence>
<evidence type="ECO:0000259" key="7">
    <source>
        <dbReference type="Pfam" id="PF02771"/>
    </source>
</evidence>
<evidence type="ECO:0000256" key="3">
    <source>
        <dbReference type="ARBA" id="ARBA00022630"/>
    </source>
</evidence>
<comment type="similarity">
    <text evidence="2">Belongs to the acyl-CoA dehydrogenase family.</text>
</comment>
<dbReference type="Proteomes" id="UP001165663">
    <property type="component" value="Unassembled WGS sequence"/>
</dbReference>
<feature type="domain" description="Acyl-CoA dehydrogenase/oxidase N-terminal" evidence="7">
    <location>
        <begin position="6"/>
        <end position="96"/>
    </location>
</feature>
<dbReference type="InterPro" id="IPR036250">
    <property type="entry name" value="AcylCo_DH-like_C"/>
</dbReference>
<name>A0AA37PWF8_9MYCO</name>
<dbReference type="Pfam" id="PF00441">
    <property type="entry name" value="Acyl-CoA_dh_1"/>
    <property type="match status" value="1"/>
</dbReference>
<dbReference type="RefSeq" id="WP_084042451.1">
    <property type="nucleotide sequence ID" value="NZ_BRXE01000072.1"/>
</dbReference>
<proteinExistence type="inferred from homology"/>
<keyword evidence="4" id="KW-0274">FAD</keyword>
<dbReference type="GO" id="GO:0050660">
    <property type="term" value="F:flavin adenine dinucleotide binding"/>
    <property type="evidence" value="ECO:0007669"/>
    <property type="project" value="InterPro"/>
</dbReference>
<organism evidence="8 9">
    <name type="scientific">Mycobacterium kiyosense</name>
    <dbReference type="NCBI Taxonomy" id="2871094"/>
    <lineage>
        <taxon>Bacteria</taxon>
        <taxon>Bacillati</taxon>
        <taxon>Actinomycetota</taxon>
        <taxon>Actinomycetes</taxon>
        <taxon>Mycobacteriales</taxon>
        <taxon>Mycobacteriaceae</taxon>
        <taxon>Mycobacterium</taxon>
    </lineage>
</organism>
<dbReference type="SUPFAM" id="SSF47203">
    <property type="entry name" value="Acyl-CoA dehydrogenase C-terminal domain-like"/>
    <property type="match status" value="1"/>
</dbReference>
<evidence type="ECO:0000259" key="6">
    <source>
        <dbReference type="Pfam" id="PF00441"/>
    </source>
</evidence>
<protein>
    <submittedName>
        <fullName evidence="8">Acyl-CoA dehydrogenase</fullName>
    </submittedName>
</protein>
<evidence type="ECO:0000313" key="8">
    <source>
        <dbReference type="EMBL" id="GLB85095.1"/>
    </source>
</evidence>
<dbReference type="AlphaFoldDB" id="A0AA37PWF8"/>
<dbReference type="InterPro" id="IPR037069">
    <property type="entry name" value="AcylCoA_DH/ox_N_sf"/>
</dbReference>
<dbReference type="PANTHER" id="PTHR43884:SF20">
    <property type="entry name" value="ACYL-COA DEHYDROGENASE FADE28"/>
    <property type="match status" value="1"/>
</dbReference>
<evidence type="ECO:0000256" key="1">
    <source>
        <dbReference type="ARBA" id="ARBA00001974"/>
    </source>
</evidence>
<dbReference type="PANTHER" id="PTHR43884">
    <property type="entry name" value="ACYL-COA DEHYDROGENASE"/>
    <property type="match status" value="1"/>
</dbReference>
<dbReference type="Gene3D" id="1.20.140.10">
    <property type="entry name" value="Butyryl-CoA Dehydrogenase, subunit A, domain 3"/>
    <property type="match status" value="1"/>
</dbReference>
<evidence type="ECO:0000313" key="9">
    <source>
        <dbReference type="Proteomes" id="UP001165663"/>
    </source>
</evidence>
<dbReference type="GO" id="GO:0003995">
    <property type="term" value="F:acyl-CoA dehydrogenase activity"/>
    <property type="evidence" value="ECO:0007669"/>
    <property type="project" value="TreeGrafter"/>
</dbReference>